<dbReference type="PANTHER" id="PTHR42894:SF1">
    <property type="entry name" value="N-(5'-PHOSPHORIBOSYL)ANTHRANILATE ISOMERASE"/>
    <property type="match status" value="1"/>
</dbReference>
<evidence type="ECO:0000256" key="9">
    <source>
        <dbReference type="ARBA" id="ARBA00023235"/>
    </source>
</evidence>
<dbReference type="Pfam" id="PF00697">
    <property type="entry name" value="PRAI"/>
    <property type="match status" value="1"/>
</dbReference>
<dbReference type="PANTHER" id="PTHR42894">
    <property type="entry name" value="N-(5'-PHOSPHORIBOSYL)ANTHRANILATE ISOMERASE"/>
    <property type="match status" value="1"/>
</dbReference>
<comment type="pathway">
    <text evidence="2 10">Amino-acid biosynthesis; L-tryptophan biosynthesis; L-tryptophan from chorismate: step 3/5.</text>
</comment>
<dbReference type="InterPro" id="IPR011060">
    <property type="entry name" value="RibuloseP-bd_barrel"/>
</dbReference>
<dbReference type="InterPro" id="IPR013785">
    <property type="entry name" value="Aldolase_TIM"/>
</dbReference>
<evidence type="ECO:0000256" key="4">
    <source>
        <dbReference type="ARBA" id="ARBA00012572"/>
    </source>
</evidence>
<keyword evidence="9 10" id="KW-0413">Isomerase</keyword>
<accession>A0AAJ1T3V4</accession>
<feature type="domain" description="N-(5'phosphoribosyl) anthranilate isomerase (PRAI)" evidence="11">
    <location>
        <begin position="3"/>
        <end position="196"/>
    </location>
</feature>
<keyword evidence="8 10" id="KW-0057">Aromatic amino acid biosynthesis</keyword>
<evidence type="ECO:0000256" key="3">
    <source>
        <dbReference type="ARBA" id="ARBA00007571"/>
    </source>
</evidence>
<evidence type="ECO:0000313" key="12">
    <source>
        <dbReference type="EMBL" id="MDQ0214355.1"/>
    </source>
</evidence>
<reference evidence="12" key="1">
    <citation type="submission" date="2023-07" db="EMBL/GenBank/DDBJ databases">
        <title>Genomic Encyclopedia of Type Strains, Phase IV (KMG-IV): sequencing the most valuable type-strain genomes for metagenomic binning, comparative biology and taxonomic classification.</title>
        <authorList>
            <person name="Goeker M."/>
        </authorList>
    </citation>
    <scope>NUCLEOTIDE SEQUENCE</scope>
    <source>
        <strain evidence="12">DSM 23947</strain>
    </source>
</reference>
<dbReference type="EMBL" id="JAUSUC010000006">
    <property type="protein sequence ID" value="MDQ0214355.1"/>
    <property type="molecule type" value="Genomic_DNA"/>
</dbReference>
<keyword evidence="13" id="KW-1185">Reference proteome</keyword>
<evidence type="ECO:0000256" key="6">
    <source>
        <dbReference type="ARBA" id="ARBA00022605"/>
    </source>
</evidence>
<evidence type="ECO:0000256" key="10">
    <source>
        <dbReference type="HAMAP-Rule" id="MF_00135"/>
    </source>
</evidence>
<proteinExistence type="inferred from homology"/>
<sequence>MFVKICGIQDIKTAEFTCSAGADAIGFVFATSKRKISVDTARQLSEVIPPQVKKVGVFVNEDKKRVERMVKEIGLDFVQLHGDEPPEYARTLDVPVIKAFAFDEKVNVEDLLNYPAEYFLIDSPKGKYRGGNGVTFDWDLLASSQLPCKKIFLAGGLDFQNVQEAISIVHPFAVDISSGVETDGKKDINKIKQFIQCAKGSVKI</sequence>
<keyword evidence="6 10" id="KW-0028">Amino-acid biosynthesis</keyword>
<dbReference type="CDD" id="cd00405">
    <property type="entry name" value="PRAI"/>
    <property type="match status" value="1"/>
</dbReference>
<dbReference type="SUPFAM" id="SSF51366">
    <property type="entry name" value="Ribulose-phoshate binding barrel"/>
    <property type="match status" value="1"/>
</dbReference>
<dbReference type="NCBIfam" id="NF002300">
    <property type="entry name" value="PRK01222.1-7"/>
    <property type="match status" value="1"/>
</dbReference>
<evidence type="ECO:0000256" key="1">
    <source>
        <dbReference type="ARBA" id="ARBA00001164"/>
    </source>
</evidence>
<evidence type="ECO:0000256" key="5">
    <source>
        <dbReference type="ARBA" id="ARBA00022272"/>
    </source>
</evidence>
<dbReference type="InterPro" id="IPR044643">
    <property type="entry name" value="TrpF_fam"/>
</dbReference>
<name>A0AAJ1T3V4_9BACI</name>
<comment type="caution">
    <text evidence="12">The sequence shown here is derived from an EMBL/GenBank/DDBJ whole genome shotgun (WGS) entry which is preliminary data.</text>
</comment>
<evidence type="ECO:0000256" key="8">
    <source>
        <dbReference type="ARBA" id="ARBA00023141"/>
    </source>
</evidence>
<organism evidence="12 13">
    <name type="scientific">Oikeobacillus pervagus</name>
    <dbReference type="NCBI Taxonomy" id="1325931"/>
    <lineage>
        <taxon>Bacteria</taxon>
        <taxon>Bacillati</taxon>
        <taxon>Bacillota</taxon>
        <taxon>Bacilli</taxon>
        <taxon>Bacillales</taxon>
        <taxon>Bacillaceae</taxon>
        <taxon>Oikeobacillus</taxon>
    </lineage>
</organism>
<gene>
    <name evidence="10" type="primary">trpF</name>
    <name evidence="12" type="ORF">J2S13_000751</name>
</gene>
<dbReference type="GO" id="GO:0000162">
    <property type="term" value="P:L-tryptophan biosynthetic process"/>
    <property type="evidence" value="ECO:0007669"/>
    <property type="project" value="UniProtKB-UniRule"/>
</dbReference>
<evidence type="ECO:0000256" key="2">
    <source>
        <dbReference type="ARBA" id="ARBA00004664"/>
    </source>
</evidence>
<dbReference type="Gene3D" id="3.20.20.70">
    <property type="entry name" value="Aldolase class I"/>
    <property type="match status" value="1"/>
</dbReference>
<dbReference type="FunFam" id="3.20.20.70:FF:000075">
    <property type="entry name" value="Tryptophan biosynthesis protein TRP1"/>
    <property type="match status" value="1"/>
</dbReference>
<dbReference type="HAMAP" id="MF_00135">
    <property type="entry name" value="PRAI"/>
    <property type="match status" value="1"/>
</dbReference>
<dbReference type="EC" id="5.3.1.24" evidence="4 10"/>
<evidence type="ECO:0000256" key="7">
    <source>
        <dbReference type="ARBA" id="ARBA00022822"/>
    </source>
</evidence>
<evidence type="ECO:0000259" key="11">
    <source>
        <dbReference type="Pfam" id="PF00697"/>
    </source>
</evidence>
<keyword evidence="7 10" id="KW-0822">Tryptophan biosynthesis</keyword>
<protein>
    <recommendedName>
        <fullName evidence="5 10">N-(5'-phosphoribosyl)anthranilate isomerase</fullName>
        <shortName evidence="10">PRAI</shortName>
        <ecNumber evidence="4 10">5.3.1.24</ecNumber>
    </recommendedName>
</protein>
<dbReference type="InterPro" id="IPR001240">
    <property type="entry name" value="PRAI_dom"/>
</dbReference>
<dbReference type="AlphaFoldDB" id="A0AAJ1T3V4"/>
<dbReference type="GO" id="GO:0004640">
    <property type="term" value="F:phosphoribosylanthranilate isomerase activity"/>
    <property type="evidence" value="ECO:0007669"/>
    <property type="project" value="UniProtKB-UniRule"/>
</dbReference>
<dbReference type="RefSeq" id="WP_307256347.1">
    <property type="nucleotide sequence ID" value="NZ_JAUSUC010000006.1"/>
</dbReference>
<evidence type="ECO:0000313" key="13">
    <source>
        <dbReference type="Proteomes" id="UP001237207"/>
    </source>
</evidence>
<dbReference type="Proteomes" id="UP001237207">
    <property type="component" value="Unassembled WGS sequence"/>
</dbReference>
<comment type="catalytic activity">
    <reaction evidence="1 10">
        <text>N-(5-phospho-beta-D-ribosyl)anthranilate = 1-(2-carboxyphenylamino)-1-deoxy-D-ribulose 5-phosphate</text>
        <dbReference type="Rhea" id="RHEA:21540"/>
        <dbReference type="ChEBI" id="CHEBI:18277"/>
        <dbReference type="ChEBI" id="CHEBI:58613"/>
        <dbReference type="EC" id="5.3.1.24"/>
    </reaction>
</comment>
<comment type="similarity">
    <text evidence="3 10">Belongs to the TrpF family.</text>
</comment>